<keyword evidence="4" id="KW-0804">Transcription</keyword>
<dbReference type="GO" id="GO:0003700">
    <property type="term" value="F:DNA-binding transcription factor activity"/>
    <property type="evidence" value="ECO:0007669"/>
    <property type="project" value="InterPro"/>
</dbReference>
<dbReference type="Gene3D" id="1.10.10.10">
    <property type="entry name" value="Winged helix-like DNA-binding domain superfamily/Winged helix DNA-binding domain"/>
    <property type="match status" value="1"/>
</dbReference>
<gene>
    <name evidence="6" type="ORF">EV696_101216</name>
</gene>
<dbReference type="PANTHER" id="PTHR30126:SF81">
    <property type="entry name" value="HTH-TYPE TRANSCRIPTIONAL REGULATOR ILVY"/>
    <property type="match status" value="1"/>
</dbReference>
<reference evidence="6 7" key="1">
    <citation type="submission" date="2019-03" db="EMBL/GenBank/DDBJ databases">
        <title>Genomic Encyclopedia of Type Strains, Phase IV (KMG-IV): sequencing the most valuable type-strain genomes for metagenomic binning, comparative biology and taxonomic classification.</title>
        <authorList>
            <person name="Goeker M."/>
        </authorList>
    </citation>
    <scope>NUCLEOTIDE SEQUENCE [LARGE SCALE GENOMIC DNA]</scope>
    <source>
        <strain evidence="6 7">DSM 103792</strain>
    </source>
</reference>
<dbReference type="SUPFAM" id="SSF46785">
    <property type="entry name" value="Winged helix' DNA-binding domain"/>
    <property type="match status" value="1"/>
</dbReference>
<dbReference type="Pfam" id="PF00126">
    <property type="entry name" value="HTH_1"/>
    <property type="match status" value="1"/>
</dbReference>
<dbReference type="GO" id="GO:0000976">
    <property type="term" value="F:transcription cis-regulatory region binding"/>
    <property type="evidence" value="ECO:0007669"/>
    <property type="project" value="TreeGrafter"/>
</dbReference>
<sequence>MDHALLRAFVAVAEAQSFSLAAQSLHLTQPAISKRIASLEAELEQRLFDRVGHDVYLTPAGKTLLPRAQQLLLDMQDTATAIRNLSGRVEGVLRIATSHHIGLRRLPRILREFTLRYPQVTLEFDFLDSEQAFHEVGQGQRELAIITLPGTSSESVEAIPIWRERLLPCVHREHPLAKLNRVSIEQLASHRAVLLGGHTFTQQRVNTQLASLGLELGETTSSTYLEAIAMLVTAGQGWALLPDIMITDDLKALKLQPMIQVERALGVVHHRNRSLSNAAKAMIEMLTSS</sequence>
<dbReference type="Pfam" id="PF03466">
    <property type="entry name" value="LysR_substrate"/>
    <property type="match status" value="1"/>
</dbReference>
<protein>
    <submittedName>
        <fullName evidence="6">DNA-binding transcriptional LysR family regulator</fullName>
    </submittedName>
</protein>
<evidence type="ECO:0000256" key="1">
    <source>
        <dbReference type="ARBA" id="ARBA00009437"/>
    </source>
</evidence>
<dbReference type="SUPFAM" id="SSF53850">
    <property type="entry name" value="Periplasmic binding protein-like II"/>
    <property type="match status" value="1"/>
</dbReference>
<dbReference type="AlphaFoldDB" id="A0A4R6UZ13"/>
<dbReference type="PANTHER" id="PTHR30126">
    <property type="entry name" value="HTH-TYPE TRANSCRIPTIONAL REGULATOR"/>
    <property type="match status" value="1"/>
</dbReference>
<dbReference type="InterPro" id="IPR005119">
    <property type="entry name" value="LysR_subst-bd"/>
</dbReference>
<feature type="domain" description="HTH lysR-type" evidence="5">
    <location>
        <begin position="1"/>
        <end position="58"/>
    </location>
</feature>
<dbReference type="InterPro" id="IPR036388">
    <property type="entry name" value="WH-like_DNA-bd_sf"/>
</dbReference>
<keyword evidence="2" id="KW-0805">Transcription regulation</keyword>
<dbReference type="PROSITE" id="PS50931">
    <property type="entry name" value="HTH_LYSR"/>
    <property type="match status" value="1"/>
</dbReference>
<dbReference type="FunFam" id="1.10.10.10:FF:000001">
    <property type="entry name" value="LysR family transcriptional regulator"/>
    <property type="match status" value="1"/>
</dbReference>
<evidence type="ECO:0000313" key="6">
    <source>
        <dbReference type="EMBL" id="TDQ51243.1"/>
    </source>
</evidence>
<evidence type="ECO:0000256" key="3">
    <source>
        <dbReference type="ARBA" id="ARBA00023125"/>
    </source>
</evidence>
<dbReference type="InterPro" id="IPR000847">
    <property type="entry name" value="LysR_HTH_N"/>
</dbReference>
<evidence type="ECO:0000313" key="7">
    <source>
        <dbReference type="Proteomes" id="UP000295375"/>
    </source>
</evidence>
<dbReference type="CDD" id="cd05466">
    <property type="entry name" value="PBP2_LTTR_substrate"/>
    <property type="match status" value="1"/>
</dbReference>
<keyword evidence="7" id="KW-1185">Reference proteome</keyword>
<dbReference type="RefSeq" id="WP_133587093.1">
    <property type="nucleotide sequence ID" value="NZ_CP037953.1"/>
</dbReference>
<keyword evidence="3 6" id="KW-0238">DNA-binding</keyword>
<comment type="similarity">
    <text evidence="1">Belongs to the LysR transcriptional regulatory family.</text>
</comment>
<dbReference type="OrthoDB" id="9803735at2"/>
<dbReference type="Gene3D" id="3.40.190.290">
    <property type="match status" value="1"/>
</dbReference>
<accession>A0A4R6UZ13</accession>
<proteinExistence type="inferred from homology"/>
<dbReference type="PRINTS" id="PR00039">
    <property type="entry name" value="HTHLYSR"/>
</dbReference>
<comment type="caution">
    <text evidence="6">The sequence shown here is derived from an EMBL/GenBank/DDBJ whole genome shotgun (WGS) entry which is preliminary data.</text>
</comment>
<organism evidence="6 7">
    <name type="scientific">Permianibacter aggregans</name>
    <dbReference type="NCBI Taxonomy" id="1510150"/>
    <lineage>
        <taxon>Bacteria</taxon>
        <taxon>Pseudomonadati</taxon>
        <taxon>Pseudomonadota</taxon>
        <taxon>Gammaproteobacteria</taxon>
        <taxon>Pseudomonadales</taxon>
        <taxon>Pseudomonadaceae</taxon>
        <taxon>Permianibacter</taxon>
    </lineage>
</organism>
<evidence type="ECO:0000256" key="4">
    <source>
        <dbReference type="ARBA" id="ARBA00023163"/>
    </source>
</evidence>
<dbReference type="Proteomes" id="UP000295375">
    <property type="component" value="Unassembled WGS sequence"/>
</dbReference>
<evidence type="ECO:0000256" key="2">
    <source>
        <dbReference type="ARBA" id="ARBA00023015"/>
    </source>
</evidence>
<name>A0A4R6UZ13_9GAMM</name>
<dbReference type="InterPro" id="IPR036390">
    <property type="entry name" value="WH_DNA-bd_sf"/>
</dbReference>
<evidence type="ECO:0000259" key="5">
    <source>
        <dbReference type="PROSITE" id="PS50931"/>
    </source>
</evidence>
<dbReference type="EMBL" id="SNYM01000001">
    <property type="protein sequence ID" value="TDQ51243.1"/>
    <property type="molecule type" value="Genomic_DNA"/>
</dbReference>